<dbReference type="PROSITE" id="PS51066">
    <property type="entry name" value="ZF_FPG_2"/>
    <property type="match status" value="1"/>
</dbReference>
<keyword evidence="11" id="KW-0378">Hydrolase</keyword>
<dbReference type="InterPro" id="IPR015886">
    <property type="entry name" value="H2TH_FPG"/>
</dbReference>
<keyword evidence="16" id="KW-0511">Multifunctional enzyme</keyword>
<keyword evidence="14" id="KW-0234">DNA repair</keyword>
<comment type="cofactor">
    <cofactor evidence="2">
        <name>Zn(2+)</name>
        <dbReference type="ChEBI" id="CHEBI:29105"/>
    </cofactor>
</comment>
<reference evidence="23 24" key="2">
    <citation type="journal article" date="2016" name="Environ. Microbiol. Rep.">
        <title>Metagenomic evidence for the presence of phototrophic Gemmatimonadetes bacteria in diverse environments.</title>
        <authorList>
            <person name="Zeng Y."/>
            <person name="Baumbach J."/>
            <person name="Barbosa E.G."/>
            <person name="Azevedo V."/>
            <person name="Zhang C."/>
            <person name="Koblizek M."/>
        </authorList>
    </citation>
    <scope>NUCLEOTIDE SEQUENCE [LARGE SCALE GENOMIC DNA]</scope>
    <source>
        <strain evidence="23 24">AP64</strain>
    </source>
</reference>
<protein>
    <recommendedName>
        <fullName evidence="7">Formamidopyrimidine-DNA glycosylase</fullName>
        <ecNumber evidence="5">3.2.2.23</ecNumber>
        <ecNumber evidence="6">4.2.99.18</ecNumber>
    </recommendedName>
    <alternativeName>
        <fullName evidence="18">DNA-(apurinic or apyrimidinic site) lyase MutM</fullName>
    </alternativeName>
</protein>
<dbReference type="GO" id="GO:0003684">
    <property type="term" value="F:damaged DNA binding"/>
    <property type="evidence" value="ECO:0007669"/>
    <property type="project" value="InterPro"/>
</dbReference>
<evidence type="ECO:0000256" key="4">
    <source>
        <dbReference type="ARBA" id="ARBA00011245"/>
    </source>
</evidence>
<dbReference type="NCBIfam" id="NF002211">
    <property type="entry name" value="PRK01103.1"/>
    <property type="match status" value="1"/>
</dbReference>
<dbReference type="Pfam" id="PF06831">
    <property type="entry name" value="H2TH"/>
    <property type="match status" value="1"/>
</dbReference>
<evidence type="ECO:0000256" key="5">
    <source>
        <dbReference type="ARBA" id="ARBA00012024"/>
    </source>
</evidence>
<dbReference type="NCBIfam" id="TIGR00577">
    <property type="entry name" value="fpg"/>
    <property type="match status" value="1"/>
</dbReference>
<dbReference type="EC" id="3.2.2.23" evidence="5"/>
<evidence type="ECO:0000256" key="2">
    <source>
        <dbReference type="ARBA" id="ARBA00001947"/>
    </source>
</evidence>
<dbReference type="CDD" id="cd08966">
    <property type="entry name" value="EcFpg-like_N"/>
    <property type="match status" value="1"/>
</dbReference>
<dbReference type="GO" id="GO:0008270">
    <property type="term" value="F:zinc ion binding"/>
    <property type="evidence" value="ECO:0007669"/>
    <property type="project" value="UniProtKB-KW"/>
</dbReference>
<dbReference type="SUPFAM" id="SSF46946">
    <property type="entry name" value="S13-like H2TH domain"/>
    <property type="match status" value="1"/>
</dbReference>
<dbReference type="Gene3D" id="1.10.8.50">
    <property type="match status" value="1"/>
</dbReference>
<proteinExistence type="inferred from homology"/>
<evidence type="ECO:0000256" key="8">
    <source>
        <dbReference type="ARBA" id="ARBA00022723"/>
    </source>
</evidence>
<dbReference type="SMART" id="SM01232">
    <property type="entry name" value="H2TH"/>
    <property type="match status" value="1"/>
</dbReference>
<dbReference type="Gene3D" id="3.20.190.10">
    <property type="entry name" value="MutM-like, N-terminal"/>
    <property type="match status" value="1"/>
</dbReference>
<evidence type="ECO:0000256" key="3">
    <source>
        <dbReference type="ARBA" id="ARBA00009409"/>
    </source>
</evidence>
<dbReference type="FunFam" id="1.10.8.50:FF:000003">
    <property type="entry name" value="Formamidopyrimidine-DNA glycosylase"/>
    <property type="match status" value="1"/>
</dbReference>
<comment type="catalytic activity">
    <reaction evidence="1">
        <text>Hydrolysis of DNA containing ring-opened 7-methylguanine residues, releasing 2,6-diamino-4-hydroxy-5-(N-methyl)formamidopyrimidine.</text>
        <dbReference type="EC" id="3.2.2.23"/>
    </reaction>
</comment>
<dbReference type="GO" id="GO:0006284">
    <property type="term" value="P:base-excision repair"/>
    <property type="evidence" value="ECO:0007669"/>
    <property type="project" value="InterPro"/>
</dbReference>
<evidence type="ECO:0000259" key="21">
    <source>
        <dbReference type="PROSITE" id="PS51066"/>
    </source>
</evidence>
<reference evidence="23 24" key="1">
    <citation type="journal article" date="2014" name="Proc. Natl. Acad. Sci. U.S.A.">
        <title>Functional type 2 photosynthetic reaction centers found in the rare bacterial phylum Gemmatimonadetes.</title>
        <authorList>
            <person name="Zeng Y."/>
            <person name="Feng F."/>
            <person name="Medova H."/>
            <person name="Dean J."/>
            <person name="Koblizek M."/>
        </authorList>
    </citation>
    <scope>NUCLEOTIDE SEQUENCE [LARGE SCALE GENOMIC DNA]</scope>
    <source>
        <strain evidence="23 24">AP64</strain>
    </source>
</reference>
<feature type="domain" description="Formamidopyrimidine-DNA glycosylase catalytic" evidence="22">
    <location>
        <begin position="2"/>
        <end position="126"/>
    </location>
</feature>
<evidence type="ECO:0000256" key="14">
    <source>
        <dbReference type="ARBA" id="ARBA00023204"/>
    </source>
</evidence>
<evidence type="ECO:0000256" key="20">
    <source>
        <dbReference type="PROSITE-ProRule" id="PRU00391"/>
    </source>
</evidence>
<evidence type="ECO:0000256" key="13">
    <source>
        <dbReference type="ARBA" id="ARBA00023125"/>
    </source>
</evidence>
<dbReference type="EMBL" id="CP011454">
    <property type="protein sequence ID" value="AMW05368.1"/>
    <property type="molecule type" value="Genomic_DNA"/>
</dbReference>
<dbReference type="InterPro" id="IPR000214">
    <property type="entry name" value="Znf_DNA_glyclase/AP_lyase"/>
</dbReference>
<evidence type="ECO:0000256" key="6">
    <source>
        <dbReference type="ARBA" id="ARBA00012720"/>
    </source>
</evidence>
<dbReference type="InterPro" id="IPR015887">
    <property type="entry name" value="DNA_glyclase_Znf_dom_DNA_BS"/>
</dbReference>
<evidence type="ECO:0000256" key="18">
    <source>
        <dbReference type="ARBA" id="ARBA00030638"/>
    </source>
</evidence>
<dbReference type="InterPro" id="IPR020629">
    <property type="entry name" value="FPG_Glyclase"/>
</dbReference>
<comment type="similarity">
    <text evidence="3">Belongs to the FPG family.</text>
</comment>
<evidence type="ECO:0000256" key="10">
    <source>
        <dbReference type="ARBA" id="ARBA00022771"/>
    </source>
</evidence>
<dbReference type="STRING" id="1379270.GEMMAAP_12280"/>
<keyword evidence="15" id="KW-0456">Lyase</keyword>
<dbReference type="SUPFAM" id="SSF81624">
    <property type="entry name" value="N-terminal domain of MutM-like DNA repair proteins"/>
    <property type="match status" value="1"/>
</dbReference>
<evidence type="ECO:0000256" key="12">
    <source>
        <dbReference type="ARBA" id="ARBA00022833"/>
    </source>
</evidence>
<evidence type="ECO:0000256" key="9">
    <source>
        <dbReference type="ARBA" id="ARBA00022763"/>
    </source>
</evidence>
<name>A0A143BK19_9BACT</name>
<keyword evidence="24" id="KW-1185">Reference proteome</keyword>
<evidence type="ECO:0000256" key="15">
    <source>
        <dbReference type="ARBA" id="ARBA00023239"/>
    </source>
</evidence>
<evidence type="ECO:0000256" key="19">
    <source>
        <dbReference type="ARBA" id="ARBA00044632"/>
    </source>
</evidence>
<dbReference type="PROSITE" id="PS01242">
    <property type="entry name" value="ZF_FPG_1"/>
    <property type="match status" value="1"/>
</dbReference>
<dbReference type="InterPro" id="IPR012319">
    <property type="entry name" value="FPG_cat"/>
</dbReference>
<dbReference type="Pfam" id="PF01149">
    <property type="entry name" value="Fapy_DNA_glyco"/>
    <property type="match status" value="1"/>
</dbReference>
<evidence type="ECO:0000256" key="1">
    <source>
        <dbReference type="ARBA" id="ARBA00001668"/>
    </source>
</evidence>
<gene>
    <name evidence="23" type="ORF">GEMMAAP_12280</name>
</gene>
<dbReference type="PANTHER" id="PTHR22993">
    <property type="entry name" value="FORMAMIDOPYRIMIDINE-DNA GLYCOSYLASE"/>
    <property type="match status" value="1"/>
</dbReference>
<dbReference type="RefSeq" id="WP_026849527.1">
    <property type="nucleotide sequence ID" value="NZ_CP011454.1"/>
</dbReference>
<comment type="subunit">
    <text evidence="4">Monomer.</text>
</comment>
<evidence type="ECO:0000313" key="23">
    <source>
        <dbReference type="EMBL" id="AMW05368.1"/>
    </source>
</evidence>
<keyword evidence="10 20" id="KW-0863">Zinc-finger</keyword>
<keyword evidence="9" id="KW-0227">DNA damage</keyword>
<accession>A0A143BK19</accession>
<organism evidence="23 24">
    <name type="scientific">Gemmatimonas phototrophica</name>
    <dbReference type="NCBI Taxonomy" id="1379270"/>
    <lineage>
        <taxon>Bacteria</taxon>
        <taxon>Pseudomonadati</taxon>
        <taxon>Gemmatimonadota</taxon>
        <taxon>Gemmatimonadia</taxon>
        <taxon>Gemmatimonadales</taxon>
        <taxon>Gemmatimonadaceae</taxon>
        <taxon>Gemmatimonas</taxon>
    </lineage>
</organism>
<comment type="catalytic activity">
    <reaction evidence="19">
        <text>2'-deoxyribonucleotide-(2'-deoxyribose 5'-phosphate)-2'-deoxyribonucleotide-DNA = a 3'-end 2'-deoxyribonucleotide-(2,3-dehydro-2,3-deoxyribose 5'-phosphate)-DNA + a 5'-end 5'-phospho-2'-deoxyribonucleoside-DNA + H(+)</text>
        <dbReference type="Rhea" id="RHEA:66592"/>
        <dbReference type="Rhea" id="RHEA-COMP:13180"/>
        <dbReference type="Rhea" id="RHEA-COMP:16897"/>
        <dbReference type="Rhea" id="RHEA-COMP:17067"/>
        <dbReference type="ChEBI" id="CHEBI:15378"/>
        <dbReference type="ChEBI" id="CHEBI:136412"/>
        <dbReference type="ChEBI" id="CHEBI:157695"/>
        <dbReference type="ChEBI" id="CHEBI:167181"/>
        <dbReference type="EC" id="4.2.99.18"/>
    </reaction>
</comment>
<evidence type="ECO:0000256" key="7">
    <source>
        <dbReference type="ARBA" id="ARBA00016240"/>
    </source>
</evidence>
<keyword evidence="17" id="KW-0326">Glycosidase</keyword>
<dbReference type="KEGG" id="gph:GEMMAAP_12280"/>
<dbReference type="OrthoDB" id="9800855at2"/>
<dbReference type="GO" id="GO:0140078">
    <property type="term" value="F:class I DNA-(apurinic or apyrimidinic site) endonuclease activity"/>
    <property type="evidence" value="ECO:0007669"/>
    <property type="project" value="UniProtKB-EC"/>
</dbReference>
<feature type="domain" description="FPG-type" evidence="21">
    <location>
        <begin position="249"/>
        <end position="284"/>
    </location>
</feature>
<keyword evidence="12" id="KW-0862">Zinc</keyword>
<evidence type="ECO:0000256" key="16">
    <source>
        <dbReference type="ARBA" id="ARBA00023268"/>
    </source>
</evidence>
<dbReference type="SMART" id="SM00898">
    <property type="entry name" value="Fapy_DNA_glyco"/>
    <property type="match status" value="1"/>
</dbReference>
<dbReference type="Proteomes" id="UP000076404">
    <property type="component" value="Chromosome"/>
</dbReference>
<evidence type="ECO:0000256" key="17">
    <source>
        <dbReference type="ARBA" id="ARBA00023295"/>
    </source>
</evidence>
<dbReference type="GO" id="GO:0034039">
    <property type="term" value="F:8-oxo-7,8-dihydroguanine DNA N-glycosylase activity"/>
    <property type="evidence" value="ECO:0007669"/>
    <property type="project" value="TreeGrafter"/>
</dbReference>
<evidence type="ECO:0000256" key="11">
    <source>
        <dbReference type="ARBA" id="ARBA00022801"/>
    </source>
</evidence>
<dbReference type="EC" id="4.2.99.18" evidence="6"/>
<dbReference type="SUPFAM" id="SSF57716">
    <property type="entry name" value="Glucocorticoid receptor-like (DNA-binding domain)"/>
    <property type="match status" value="1"/>
</dbReference>
<sequence length="284" mass="30981">MPELPETETIARDLHGMVVGAVIAGVVVPRPDVLRDADQEGFARALIGQPIRRVWRRAKLIVLDVDARPTLASLEPSWRVVVQPRFTGGLVVDDGTLSAPDRAYVCVTLLLTDGRALHYRDVRRLGTVALMDAARFAEYSGALGPEPLDHTLDDAAFSGCVRESRQAIKIALMDQKRLAGVGNIYANEALWRAGIDPSREACTLTPTELSRLRVELQAVLTASIAARGTSFRDYRDARGERGAFVEQLAVYGRAGEPCRRCGRRLVGTHAVDGRSTVFCAGCQF</sequence>
<dbReference type="PANTHER" id="PTHR22993:SF9">
    <property type="entry name" value="FORMAMIDOPYRIMIDINE-DNA GLYCOSYLASE"/>
    <property type="match status" value="1"/>
</dbReference>
<dbReference type="InterPro" id="IPR010979">
    <property type="entry name" value="Ribosomal_uS13-like_H2TH"/>
</dbReference>
<dbReference type="InterPro" id="IPR035937">
    <property type="entry name" value="FPG_N"/>
</dbReference>
<dbReference type="PROSITE" id="PS51068">
    <property type="entry name" value="FPG_CAT"/>
    <property type="match status" value="1"/>
</dbReference>
<dbReference type="eggNOG" id="COG0266">
    <property type="taxonomic scope" value="Bacteria"/>
</dbReference>
<keyword evidence="13" id="KW-0238">DNA-binding</keyword>
<keyword evidence="8" id="KW-0479">Metal-binding</keyword>
<evidence type="ECO:0000259" key="22">
    <source>
        <dbReference type="PROSITE" id="PS51068"/>
    </source>
</evidence>
<evidence type="ECO:0000313" key="24">
    <source>
        <dbReference type="Proteomes" id="UP000076404"/>
    </source>
</evidence>
<dbReference type="AlphaFoldDB" id="A0A143BK19"/>